<dbReference type="EMBL" id="DQUR01000020">
    <property type="protein sequence ID" value="HIP88491.1"/>
    <property type="molecule type" value="Genomic_DNA"/>
</dbReference>
<dbReference type="GO" id="GO:0003906">
    <property type="term" value="F:DNA-(apurinic or apyrimidinic site) endonuclease activity"/>
    <property type="evidence" value="ECO:0007669"/>
    <property type="project" value="InterPro"/>
</dbReference>
<dbReference type="SUPFAM" id="SSF48150">
    <property type="entry name" value="DNA-glycosylase"/>
    <property type="match status" value="1"/>
</dbReference>
<comment type="caution">
    <text evidence="1">The sequence shown here is derived from an EMBL/GenBank/DDBJ whole genome shotgun (WGS) entry which is preliminary data.</text>
</comment>
<dbReference type="GO" id="GO:0016799">
    <property type="term" value="F:hydrolase activity, hydrolyzing N-glycosyl compounds"/>
    <property type="evidence" value="ECO:0007669"/>
    <property type="project" value="InterPro"/>
</dbReference>
<dbReference type="InterPro" id="IPR011257">
    <property type="entry name" value="DNA_glycosylase"/>
</dbReference>
<proteinExistence type="predicted"/>
<dbReference type="AlphaFoldDB" id="A0A832ZGG3"/>
<sequence>MVSARDVAEILSKIPLQVWNEIVKKEPEWIHMHKFLKRYGFGKFAVLMIVAGLNDYQLKGRAEKAYWPPLSNLLEGKPVPKSPEELINILEEFYSKERFSNAKIRRLKRFLSSSLAQELWTSKPEDVAKDFVKIWYRLAETMKQKGNAKTIAFAMKCLGISLLMAGETNFSFEKIPIPVDYKVKEFTKRLGVEFKNDDDIRNFWSAVLEELKTRVDINMIHLDSLIWQIGTLDRDEIIEYFSEFGLENIGRELVEVLR</sequence>
<dbReference type="InterPro" id="IPR015254">
    <property type="entry name" value="AGOG-like"/>
</dbReference>
<dbReference type="Pfam" id="PF09171">
    <property type="entry name" value="AGOG"/>
    <property type="match status" value="1"/>
</dbReference>
<evidence type="ECO:0000313" key="1">
    <source>
        <dbReference type="EMBL" id="HIP88491.1"/>
    </source>
</evidence>
<name>A0A832ZGG3_9EURY</name>
<dbReference type="Proteomes" id="UP000653692">
    <property type="component" value="Unassembled WGS sequence"/>
</dbReference>
<accession>A0A832ZGG3</accession>
<dbReference type="GO" id="GO:0016829">
    <property type="term" value="F:lyase activity"/>
    <property type="evidence" value="ECO:0007669"/>
    <property type="project" value="UniProtKB-KW"/>
</dbReference>
<reference evidence="1" key="1">
    <citation type="journal article" date="2020" name="ISME J.">
        <title>Gammaproteobacteria mediating utilization of methyl-, sulfur- and petroleum organic compounds in deep ocean hydrothermal plumes.</title>
        <authorList>
            <person name="Zhou Z."/>
            <person name="Liu Y."/>
            <person name="Pan J."/>
            <person name="Cron B.R."/>
            <person name="Toner B.M."/>
            <person name="Anantharaman K."/>
            <person name="Breier J.A."/>
            <person name="Dick G.J."/>
            <person name="Li M."/>
        </authorList>
    </citation>
    <scope>NUCLEOTIDE SEQUENCE</scope>
    <source>
        <strain evidence="1">SZUA-1476</strain>
    </source>
</reference>
<protein>
    <submittedName>
        <fullName evidence="1">N-glycosylase/DNA lyase</fullName>
    </submittedName>
</protein>
<gene>
    <name evidence="1" type="ORF">EYH24_00585</name>
</gene>
<organism evidence="1 2">
    <name type="scientific">Thermococcus paralvinellae</name>
    <dbReference type="NCBI Taxonomy" id="582419"/>
    <lineage>
        <taxon>Archaea</taxon>
        <taxon>Methanobacteriati</taxon>
        <taxon>Methanobacteriota</taxon>
        <taxon>Thermococci</taxon>
        <taxon>Thermococcales</taxon>
        <taxon>Thermococcaceae</taxon>
        <taxon>Thermococcus</taxon>
    </lineage>
</organism>
<evidence type="ECO:0000313" key="2">
    <source>
        <dbReference type="Proteomes" id="UP000653692"/>
    </source>
</evidence>
<keyword evidence="1" id="KW-0456">Lyase</keyword>
<dbReference type="GO" id="GO:0006281">
    <property type="term" value="P:DNA repair"/>
    <property type="evidence" value="ECO:0007669"/>
    <property type="project" value="InterPro"/>
</dbReference>
<dbReference type="Gene3D" id="1.10.340.30">
    <property type="entry name" value="Hypothetical protein, domain 2"/>
    <property type="match status" value="1"/>
</dbReference>